<dbReference type="WBParaSite" id="SPAL_0001038600.1">
    <property type="protein sequence ID" value="SPAL_0001038600.1"/>
    <property type="gene ID" value="SPAL_0001038600"/>
</dbReference>
<dbReference type="Pfam" id="PF05193">
    <property type="entry name" value="Peptidase_M16_C"/>
    <property type="match status" value="1"/>
</dbReference>
<evidence type="ECO:0000313" key="4">
    <source>
        <dbReference type="WBParaSite" id="SPAL_0001038600.1"/>
    </source>
</evidence>
<dbReference type="InterPro" id="IPR011249">
    <property type="entry name" value="Metalloenz_LuxS/M16"/>
</dbReference>
<dbReference type="AlphaFoldDB" id="A0A0N5BX50"/>
<feature type="domain" description="Peptidase M16 N-terminal" evidence="1">
    <location>
        <begin position="51"/>
        <end position="140"/>
    </location>
</feature>
<name>A0A0N5BX50_STREA</name>
<dbReference type="PANTHER" id="PTHR43016">
    <property type="entry name" value="PRESEQUENCE PROTEASE"/>
    <property type="match status" value="1"/>
</dbReference>
<dbReference type="SUPFAM" id="SSF63411">
    <property type="entry name" value="LuxS/MPP-like metallohydrolase"/>
    <property type="match status" value="4"/>
</dbReference>
<dbReference type="Proteomes" id="UP000046392">
    <property type="component" value="Unplaced"/>
</dbReference>
<evidence type="ECO:0000259" key="1">
    <source>
        <dbReference type="Pfam" id="PF00675"/>
    </source>
</evidence>
<dbReference type="PANTHER" id="PTHR43016:SF16">
    <property type="entry name" value="METALLOPROTEASE, PUTATIVE (AFU_ORTHOLOGUE AFUA_4G07610)-RELATED"/>
    <property type="match status" value="1"/>
</dbReference>
<dbReference type="InterPro" id="IPR011765">
    <property type="entry name" value="Pept_M16_N"/>
</dbReference>
<proteinExistence type="predicted"/>
<organism evidence="3 4">
    <name type="scientific">Strongyloides papillosus</name>
    <name type="common">Intestinal threadworm</name>
    <dbReference type="NCBI Taxonomy" id="174720"/>
    <lineage>
        <taxon>Eukaryota</taxon>
        <taxon>Metazoa</taxon>
        <taxon>Ecdysozoa</taxon>
        <taxon>Nematoda</taxon>
        <taxon>Chromadorea</taxon>
        <taxon>Rhabditida</taxon>
        <taxon>Tylenchina</taxon>
        <taxon>Panagrolaimomorpha</taxon>
        <taxon>Strongyloidoidea</taxon>
        <taxon>Strongyloididae</taxon>
        <taxon>Strongyloides</taxon>
    </lineage>
</organism>
<sequence length="992" mass="113406">MTRSFWNISSQLKFRGTVPVSIYSSKRSNLNVTIADVPGPMVHGYLSFPTETKSDAGLPHTLEHLVFMGSKEYPYKGILDVIANRCLASGTNAWTAQDHTCYTLSTAGKNGFIKILPVYIDHVLRPTLTNSQYMTEVHHINGRGEDAGVVYSEMQDYESDMDDIVDRKLKVLLFGEGHSFSANTGGKLSAIREECSHQKVTDFHRQFYNLKNMVIIVCGMVNHNELLEEIEKCEEKYIPSHCPDTFIRPFSNAKINNIENSEVCVVDCPCEDESKGIVEIALIGPSIDWYYEIEAMDTLFKYFQDTAVSPLEKDFVQLSDPYASSCYFTMDEYSRNIIRLKFNDVPVTKIMNVYERFFDKTIEDHKNPTAFDMDRMKSIILKEIERLYLTLEKNAGKEILYNVIAHHIYGNLGNEKDIEERFNDQINKEKLLNEPAEFWANLVAKYFKKNSSVCVVGKPDDKLVEICAEKERKRLLKQEERLGSDGMKKCETELENAIASNTNNKPNQELLDKFIVNDLENFFSFNINTVSNVEGKKQSEFVKTFPIPTFIHNNPSKFVEAVVLIDTKELPLNLRKYLVLLSDIIFSSPAVINGNNMSYEEVSKAMTKDLIDWELTTGIKSIFERYLALKLKVSAKEYRNIPKWVNILLKNIIFDKHRIEINALKLANQAHEYKRDGYSMAINLSNFMMYTNDANEFLFSVVPLEKFHKDIAKKAKSESSEIIDDLNALRNYLLKSTINLHILANEQLIEQFGDSNKKDWEFLLECRSKELVSESGDGLNECGFTKQAILGVGGTESSFVLQKIYFPQNFSGPDVAEVLLFSQYLSQTEGPLWNKIRGKGLAYGANIYASPDKHTITLSLYRCAQAVEAIEETKRLVLSILDSKNIIESDFEAAKRSLVYEMMEGEKSIKDASCENLLATLKNLPTDYKRKLCARIWEMKSDECFKKASPHIRNLFDDSKINRAIIVNPSKIKEVVKAYPQTQVLKVDNLYQ</sequence>
<dbReference type="Pfam" id="PF00675">
    <property type="entry name" value="Peptidase_M16"/>
    <property type="match status" value="1"/>
</dbReference>
<dbReference type="Gene3D" id="3.30.830.10">
    <property type="entry name" value="Metalloenzyme, LuxS/M16 peptidase-like"/>
    <property type="match status" value="4"/>
</dbReference>
<accession>A0A0N5BX50</accession>
<protein>
    <submittedName>
        <fullName evidence="4">Presequence protease, mitochondrial</fullName>
    </submittedName>
</protein>
<keyword evidence="3" id="KW-1185">Reference proteome</keyword>
<dbReference type="STRING" id="174720.A0A0N5BX50"/>
<dbReference type="FunFam" id="3.30.830.10:FF:000015">
    <property type="entry name" value="Putative zinc metalloprotease"/>
    <property type="match status" value="1"/>
</dbReference>
<evidence type="ECO:0000313" key="3">
    <source>
        <dbReference type="Proteomes" id="UP000046392"/>
    </source>
</evidence>
<dbReference type="GO" id="GO:0046872">
    <property type="term" value="F:metal ion binding"/>
    <property type="evidence" value="ECO:0007669"/>
    <property type="project" value="InterPro"/>
</dbReference>
<feature type="domain" description="Peptidase M16 C-terminal" evidence="2">
    <location>
        <begin position="196"/>
        <end position="378"/>
    </location>
</feature>
<evidence type="ECO:0000259" key="2">
    <source>
        <dbReference type="Pfam" id="PF05193"/>
    </source>
</evidence>
<dbReference type="FunFam" id="3.30.830.10:FF:000031">
    <property type="entry name" value="Putative zinc metalloprotease"/>
    <property type="match status" value="1"/>
</dbReference>
<dbReference type="InterPro" id="IPR007863">
    <property type="entry name" value="Peptidase_M16_C"/>
</dbReference>
<reference evidence="4" key="1">
    <citation type="submission" date="2017-02" db="UniProtKB">
        <authorList>
            <consortium name="WormBaseParasite"/>
        </authorList>
    </citation>
    <scope>IDENTIFICATION</scope>
</reference>